<dbReference type="InterPro" id="IPR051010">
    <property type="entry name" value="BCAA_transport"/>
</dbReference>
<dbReference type="AlphaFoldDB" id="A0A1A2ETL3"/>
<reference evidence="5" key="1">
    <citation type="submission" date="2016-06" db="EMBL/GenBank/DDBJ databases">
        <authorList>
            <person name="Sutton G."/>
            <person name="Brinkac L."/>
            <person name="Sanka R."/>
            <person name="Adams M."/>
            <person name="Lau E."/>
            <person name="Mehaffy C."/>
            <person name="Tameris M."/>
            <person name="Hatherill M."/>
            <person name="Hanekom W."/>
            <person name="Mahomed H."/>
            <person name="Mcshane H."/>
        </authorList>
    </citation>
    <scope>NUCLEOTIDE SEQUENCE [LARGE SCALE GENOMIC DNA]</scope>
    <source>
        <strain evidence="5">852014-51077_SCH5608930-a</strain>
    </source>
</reference>
<sequence length="370" mass="41097">MSYESAAEPIKIGYLMDFRLPDGFPKSYFEDLTQPFDLVFKQATERGLLDRPIEIVYREVEGLPKGSVKAVIDAYGELCDEGCLAIFGPHITDNCVPTREAIEERFKVPCLSVTGSDEALGEWFFAFPQGSLTDEPIFWTDLLAKGGHTEVGVLKEQSLVGETYLKNFREACRRKGIRIVAEATIAQTAQDVSAAVRTLHEAKAPAIVHCGFGFGVVFINPALQELNWDPPRFTCTAFQNAWINPVMWNAFMGWVGIDQYDEGNPVGQAFLDEYEQAYGRRTEWCVSVVNRDVAMTLVRALAAAHPLSPRGVKEALERVKMMPAASGAPGTRVSFGNWTRRAWMGAGYLVARRLDADGVNSHLVDRFGEE</sequence>
<dbReference type="Proteomes" id="UP000093985">
    <property type="component" value="Unassembled WGS sequence"/>
</dbReference>
<comment type="similarity">
    <text evidence="1">Belongs to the leucine-binding protein family.</text>
</comment>
<dbReference type="SUPFAM" id="SSF53822">
    <property type="entry name" value="Periplasmic binding protein-like I"/>
    <property type="match status" value="1"/>
</dbReference>
<dbReference type="InterPro" id="IPR028082">
    <property type="entry name" value="Peripla_BP_I"/>
</dbReference>
<dbReference type="RefSeq" id="WP_064854172.1">
    <property type="nucleotide sequence ID" value="NZ_LZIM01000033.1"/>
</dbReference>
<comment type="caution">
    <text evidence="4">The sequence shown here is derived from an EMBL/GenBank/DDBJ whole genome shotgun (WGS) entry which is preliminary data.</text>
</comment>
<evidence type="ECO:0000256" key="1">
    <source>
        <dbReference type="ARBA" id="ARBA00010062"/>
    </source>
</evidence>
<dbReference type="PANTHER" id="PTHR30483:SF6">
    <property type="entry name" value="PERIPLASMIC BINDING PROTEIN OF ABC TRANSPORTER FOR NATURAL AMINO ACIDS"/>
    <property type="match status" value="1"/>
</dbReference>
<evidence type="ECO:0000313" key="4">
    <source>
        <dbReference type="EMBL" id="OBG08417.1"/>
    </source>
</evidence>
<dbReference type="InterPro" id="IPR028081">
    <property type="entry name" value="Leu-bd"/>
</dbReference>
<evidence type="ECO:0000256" key="2">
    <source>
        <dbReference type="ARBA" id="ARBA00022729"/>
    </source>
</evidence>
<dbReference type="Pfam" id="PF13458">
    <property type="entry name" value="Peripla_BP_6"/>
    <property type="match status" value="1"/>
</dbReference>
<dbReference type="OrthoDB" id="4502276at2"/>
<evidence type="ECO:0000259" key="3">
    <source>
        <dbReference type="Pfam" id="PF13458"/>
    </source>
</evidence>
<feature type="domain" description="Leucine-binding protein" evidence="3">
    <location>
        <begin position="9"/>
        <end position="337"/>
    </location>
</feature>
<dbReference type="PANTHER" id="PTHR30483">
    <property type="entry name" value="LEUCINE-SPECIFIC-BINDING PROTEIN"/>
    <property type="match status" value="1"/>
</dbReference>
<keyword evidence="2" id="KW-0732">Signal</keyword>
<gene>
    <name evidence="4" type="ORF">A5771_03905</name>
</gene>
<dbReference type="EMBL" id="LZIN01000031">
    <property type="protein sequence ID" value="OBG08417.1"/>
    <property type="molecule type" value="Genomic_DNA"/>
</dbReference>
<dbReference type="Gene3D" id="3.40.50.2300">
    <property type="match status" value="2"/>
</dbReference>
<protein>
    <submittedName>
        <fullName evidence="4">Amino acid ABC transporter substrate-binding protein</fullName>
    </submittedName>
</protein>
<organism evidence="4 5">
    <name type="scientific">Mycolicibacter sinensis (strain JDM601)</name>
    <name type="common">Mycobacterium sinense</name>
    <dbReference type="NCBI Taxonomy" id="875328"/>
    <lineage>
        <taxon>Bacteria</taxon>
        <taxon>Bacillati</taxon>
        <taxon>Actinomycetota</taxon>
        <taxon>Actinomycetes</taxon>
        <taxon>Mycobacteriales</taxon>
        <taxon>Mycobacteriaceae</taxon>
        <taxon>Mycolicibacter</taxon>
    </lineage>
</organism>
<name>A0A1A2ETL3_MYCSD</name>
<proteinExistence type="inferred from homology"/>
<evidence type="ECO:0000313" key="5">
    <source>
        <dbReference type="Proteomes" id="UP000093985"/>
    </source>
</evidence>
<accession>A0A1A2ETL3</accession>